<evidence type="ECO:0000313" key="1">
    <source>
        <dbReference type="EMBL" id="GFS44600.1"/>
    </source>
</evidence>
<dbReference type="AlphaFoldDB" id="A0A8X7BTZ5"/>
<dbReference type="EMBL" id="BMAV01002800">
    <property type="protein sequence ID" value="GFY41959.1"/>
    <property type="molecule type" value="Genomic_DNA"/>
</dbReference>
<comment type="caution">
    <text evidence="2">The sequence shown here is derived from an EMBL/GenBank/DDBJ whole genome shotgun (WGS) entry which is preliminary data.</text>
</comment>
<dbReference type="EMBL" id="BMAV01025778">
    <property type="protein sequence ID" value="GFS44600.1"/>
    <property type="molecule type" value="Genomic_DNA"/>
</dbReference>
<organism evidence="2 3">
    <name type="scientific">Trichonephila inaurata madagascariensis</name>
    <dbReference type="NCBI Taxonomy" id="2747483"/>
    <lineage>
        <taxon>Eukaryota</taxon>
        <taxon>Metazoa</taxon>
        <taxon>Ecdysozoa</taxon>
        <taxon>Arthropoda</taxon>
        <taxon>Chelicerata</taxon>
        <taxon>Arachnida</taxon>
        <taxon>Araneae</taxon>
        <taxon>Araneomorphae</taxon>
        <taxon>Entelegynae</taxon>
        <taxon>Araneoidea</taxon>
        <taxon>Nephilidae</taxon>
        <taxon>Trichonephila</taxon>
        <taxon>Trichonephila inaurata</taxon>
    </lineage>
</organism>
<gene>
    <name evidence="1" type="ORF">TNIN_325871</name>
    <name evidence="2" type="ORF">TNIN_334021</name>
</gene>
<keyword evidence="3" id="KW-1185">Reference proteome</keyword>
<reference evidence="2" key="1">
    <citation type="submission" date="2020-08" db="EMBL/GenBank/DDBJ databases">
        <title>Multicomponent nature underlies the extraordinary mechanical properties of spider dragline silk.</title>
        <authorList>
            <person name="Kono N."/>
            <person name="Nakamura H."/>
            <person name="Mori M."/>
            <person name="Yoshida Y."/>
            <person name="Ohtoshi R."/>
            <person name="Malay A.D."/>
            <person name="Moran D.A.P."/>
            <person name="Tomita M."/>
            <person name="Numata K."/>
            <person name="Arakawa K."/>
        </authorList>
    </citation>
    <scope>NUCLEOTIDE SEQUENCE</scope>
</reference>
<protein>
    <submittedName>
        <fullName evidence="2">Uncharacterized protein</fullName>
    </submittedName>
</protein>
<evidence type="ECO:0000313" key="3">
    <source>
        <dbReference type="Proteomes" id="UP000886998"/>
    </source>
</evidence>
<evidence type="ECO:0000313" key="2">
    <source>
        <dbReference type="EMBL" id="GFY41959.1"/>
    </source>
</evidence>
<dbReference type="Proteomes" id="UP000886998">
    <property type="component" value="Unassembled WGS sequence"/>
</dbReference>
<sequence length="145" mass="16648">MATTAFRPPVPLPAKTFFQRRRNTNSHSLEYYLQLYHFPDLMCFIDLRTHKSGRPFQIKTAFLAVTFHTWYCTISRSGSEKVICSSPCCSRVGCMHGTCTDYLGSYHCPSIFVDNQWLHIPILTLLWSRLLPKRNEGTIVLSVSA</sequence>
<name>A0A8X7BTZ5_9ARAC</name>
<accession>A0A8X7BTZ5</accession>
<proteinExistence type="predicted"/>